<protein>
    <submittedName>
        <fullName evidence="1">Uncharacterized protein</fullName>
    </submittedName>
</protein>
<evidence type="ECO:0000313" key="1">
    <source>
        <dbReference type="EMBL" id="KAJ3477313.1"/>
    </source>
</evidence>
<dbReference type="EMBL" id="JANAKD010001669">
    <property type="protein sequence ID" value="KAJ3477313.1"/>
    <property type="molecule type" value="Genomic_DNA"/>
</dbReference>
<dbReference type="Proteomes" id="UP001148737">
    <property type="component" value="Unassembled WGS sequence"/>
</dbReference>
<reference evidence="1" key="1">
    <citation type="submission" date="2022-07" db="EMBL/GenBank/DDBJ databases">
        <title>Genome Sequence of Lecanicillium saksenae.</title>
        <authorList>
            <person name="Buettner E."/>
        </authorList>
    </citation>
    <scope>NUCLEOTIDE SEQUENCE</scope>
    <source>
        <strain evidence="1">VT-O1</strain>
    </source>
</reference>
<evidence type="ECO:0000313" key="2">
    <source>
        <dbReference type="Proteomes" id="UP001148737"/>
    </source>
</evidence>
<proteinExistence type="predicted"/>
<organism evidence="1 2">
    <name type="scientific">Lecanicillium saksenae</name>
    <dbReference type="NCBI Taxonomy" id="468837"/>
    <lineage>
        <taxon>Eukaryota</taxon>
        <taxon>Fungi</taxon>
        <taxon>Dikarya</taxon>
        <taxon>Ascomycota</taxon>
        <taxon>Pezizomycotina</taxon>
        <taxon>Sordariomycetes</taxon>
        <taxon>Hypocreomycetidae</taxon>
        <taxon>Hypocreales</taxon>
        <taxon>Cordycipitaceae</taxon>
        <taxon>Lecanicillium</taxon>
    </lineage>
</organism>
<sequence>MSFSLSAQLSPPPNDRDAVADAILRCVCGLDTADNELFRSAFTADAVFDLNGKLLHGIDEINAGCFDNVSKLDTTHLTSNVRTTFSPDGRTAQTTAHGVAHHYPAGKGLSMENNGNTQRFVVGSLYSIDLVKEDGDSSSGQGPLWKAKVWRLKSIWTQGDWSVMGALPRKDLDKKDEDCTG</sequence>
<accession>A0ACC1QHV0</accession>
<comment type="caution">
    <text evidence="1">The sequence shown here is derived from an EMBL/GenBank/DDBJ whole genome shotgun (WGS) entry which is preliminary data.</text>
</comment>
<name>A0ACC1QHV0_9HYPO</name>
<keyword evidence="2" id="KW-1185">Reference proteome</keyword>
<gene>
    <name evidence="1" type="ORF">NLG97_g8873</name>
</gene>